<evidence type="ECO:0000259" key="7">
    <source>
        <dbReference type="Pfam" id="PF07282"/>
    </source>
</evidence>
<gene>
    <name evidence="8" type="ORF">BFG52_04925</name>
</gene>
<keyword evidence="5" id="KW-0233">DNA recombination</keyword>
<keyword evidence="3" id="KW-0815">Transposition</keyword>
<evidence type="ECO:0000256" key="4">
    <source>
        <dbReference type="ARBA" id="ARBA00023125"/>
    </source>
</evidence>
<evidence type="ECO:0000256" key="3">
    <source>
        <dbReference type="ARBA" id="ARBA00022578"/>
    </source>
</evidence>
<sequence>MKTLKLRIKDKHCKMLDQLASEVNFVWNYVNDLCFKHLQRKQQFFSAYDIAKYTKGTSKECNLHSQTIQAITEELVTRRKQFKKAKLKWRVSNKKSARRSLGWIPFKKVAIKYADGYVQYAKRQFKVWDSYGLSKYNVKTGSFVEDSRGRWYVCLVVDSIKTKKTTAKTAIGIDLGLKDLATCSDGVKLKAPKIYRQYEQKLGIAQRARNKKRLRALHAKIKNTRQNILHQFSHKLVSEHAAIFVGNVNAKALAQTRLAKSVLDASWSTLRTMLKYKCENAGVWYEEVNEAYTTQTCSCCGSRCSSPKGRAGLGIREWQCRECGSSWDRDVNSALNILALGYERLAGGISVL</sequence>
<organism evidence="8 9">
    <name type="scientific">Acinetobacter larvae</name>
    <dbReference type="NCBI Taxonomy" id="1789224"/>
    <lineage>
        <taxon>Bacteria</taxon>
        <taxon>Pseudomonadati</taxon>
        <taxon>Pseudomonadota</taxon>
        <taxon>Gammaproteobacteria</taxon>
        <taxon>Moraxellales</taxon>
        <taxon>Moraxellaceae</taxon>
        <taxon>Acinetobacter</taxon>
    </lineage>
</organism>
<reference evidence="8 9" key="1">
    <citation type="submission" date="2016-08" db="EMBL/GenBank/DDBJ databases">
        <authorList>
            <person name="Seilhamer J.J."/>
        </authorList>
    </citation>
    <scope>NUCLEOTIDE SEQUENCE [LARGE SCALE GENOMIC DNA]</scope>
    <source>
        <strain evidence="8 9">BRTC-1</strain>
    </source>
</reference>
<dbReference type="EMBL" id="CP016895">
    <property type="protein sequence ID" value="AOA57765.1"/>
    <property type="molecule type" value="Genomic_DNA"/>
</dbReference>
<dbReference type="NCBIfam" id="NF040570">
    <property type="entry name" value="guided_TnpB"/>
    <property type="match status" value="1"/>
</dbReference>
<dbReference type="InterPro" id="IPR001959">
    <property type="entry name" value="Transposase"/>
</dbReference>
<evidence type="ECO:0000313" key="9">
    <source>
        <dbReference type="Proteomes" id="UP000093391"/>
    </source>
</evidence>
<name>A0A1B2LXV9_9GAMM</name>
<dbReference type="GO" id="GO:0003677">
    <property type="term" value="F:DNA binding"/>
    <property type="evidence" value="ECO:0007669"/>
    <property type="project" value="UniProtKB-KW"/>
</dbReference>
<evidence type="ECO:0000256" key="1">
    <source>
        <dbReference type="ARBA" id="ARBA00008761"/>
    </source>
</evidence>
<evidence type="ECO:0000256" key="2">
    <source>
        <dbReference type="ARBA" id="ARBA00011044"/>
    </source>
</evidence>
<dbReference type="InterPro" id="IPR051399">
    <property type="entry name" value="RNA-guided_DNA_endo/Transpos"/>
</dbReference>
<dbReference type="NCBIfam" id="TIGR01766">
    <property type="entry name" value="IS200/IS605 family accessory protein TnpB-like domain"/>
    <property type="match status" value="1"/>
</dbReference>
<dbReference type="Pfam" id="PF01385">
    <property type="entry name" value="OrfB_IS605"/>
    <property type="match status" value="1"/>
</dbReference>
<proteinExistence type="inferred from homology"/>
<dbReference type="Proteomes" id="UP000093391">
    <property type="component" value="Chromosome"/>
</dbReference>
<evidence type="ECO:0000313" key="8">
    <source>
        <dbReference type="EMBL" id="AOA57765.1"/>
    </source>
</evidence>
<keyword evidence="9" id="KW-1185">Reference proteome</keyword>
<keyword evidence="4" id="KW-0238">DNA-binding</keyword>
<dbReference type="PANTHER" id="PTHR30405:SF25">
    <property type="entry name" value="RNA-GUIDED DNA ENDONUCLEASE INSQ-RELATED"/>
    <property type="match status" value="1"/>
</dbReference>
<evidence type="ECO:0000259" key="6">
    <source>
        <dbReference type="Pfam" id="PF01385"/>
    </source>
</evidence>
<dbReference type="InterPro" id="IPR010095">
    <property type="entry name" value="Cas12f1-like_TNB"/>
</dbReference>
<evidence type="ECO:0000256" key="5">
    <source>
        <dbReference type="ARBA" id="ARBA00023172"/>
    </source>
</evidence>
<dbReference type="OrthoDB" id="6917293at2"/>
<feature type="domain" description="Cas12f1-like TNB" evidence="7">
    <location>
        <begin position="267"/>
        <end position="337"/>
    </location>
</feature>
<comment type="similarity">
    <text evidence="2">In the N-terminal section; belongs to the transposase 2 family.</text>
</comment>
<dbReference type="PANTHER" id="PTHR30405">
    <property type="entry name" value="TRANSPOSASE"/>
    <property type="match status" value="1"/>
</dbReference>
<feature type="domain" description="Probable transposase IS891/IS1136/IS1341" evidence="6">
    <location>
        <begin position="160"/>
        <end position="255"/>
    </location>
</feature>
<dbReference type="RefSeq" id="WP_067553243.1">
    <property type="nucleotide sequence ID" value="NZ_CP016895.1"/>
</dbReference>
<comment type="similarity">
    <text evidence="1">In the C-terminal section; belongs to the transposase 35 family.</text>
</comment>
<dbReference type="GO" id="GO:0032196">
    <property type="term" value="P:transposition"/>
    <property type="evidence" value="ECO:0007669"/>
    <property type="project" value="UniProtKB-KW"/>
</dbReference>
<protein>
    <submittedName>
        <fullName evidence="8">Transposase</fullName>
    </submittedName>
</protein>
<dbReference type="GO" id="GO:0006310">
    <property type="term" value="P:DNA recombination"/>
    <property type="evidence" value="ECO:0007669"/>
    <property type="project" value="UniProtKB-KW"/>
</dbReference>
<dbReference type="KEGG" id="ala:BFG52_04925"/>
<dbReference type="Pfam" id="PF07282">
    <property type="entry name" value="Cas12f1-like_TNB"/>
    <property type="match status" value="1"/>
</dbReference>
<dbReference type="AlphaFoldDB" id="A0A1B2LXV9"/>
<accession>A0A1B2LXV9</accession>